<dbReference type="PROSITE" id="PS51464">
    <property type="entry name" value="SIS"/>
    <property type="match status" value="1"/>
</dbReference>
<dbReference type="Pfam" id="PF13580">
    <property type="entry name" value="SIS_2"/>
    <property type="match status" value="1"/>
</dbReference>
<accession>A0A3D9HEZ8</accession>
<dbReference type="RefSeq" id="WP_115937687.1">
    <property type="nucleotide sequence ID" value="NZ_QRDW01000008.1"/>
</dbReference>
<dbReference type="InterPro" id="IPR001347">
    <property type="entry name" value="SIS_dom"/>
</dbReference>
<sequence>MSNLDLYFDRNLDEHSDVLERTRGACRDTFAHMLAGWVAAIRDGNKIVFFGNGGSASDSQHLATEMSVKLKDDRAPIAGLALTTDTSALTAIGNDYGFNHLFERQIRALGRPGDIAVGISTSGNSENVNRALIAARDIGMVATGLSGRDGGKMIDLCDPLIIVPSDITAHIQEMHITIGHMLIGALEIELGLVNNN</sequence>
<dbReference type="Gene3D" id="3.40.50.10490">
    <property type="entry name" value="Glucose-6-phosphate isomerase like protein, domain 1"/>
    <property type="match status" value="1"/>
</dbReference>
<keyword evidence="3" id="KW-1185">Reference proteome</keyword>
<dbReference type="InterPro" id="IPR035461">
    <property type="entry name" value="GmhA/DiaA"/>
</dbReference>
<gene>
    <name evidence="2" type="ORF">DFP90_10875</name>
</gene>
<evidence type="ECO:0000313" key="3">
    <source>
        <dbReference type="Proteomes" id="UP000256845"/>
    </source>
</evidence>
<dbReference type="InterPro" id="IPR046348">
    <property type="entry name" value="SIS_dom_sf"/>
</dbReference>
<organism evidence="2 3">
    <name type="scientific">Aestuariispira insulae</name>
    <dbReference type="NCBI Taxonomy" id="1461337"/>
    <lineage>
        <taxon>Bacteria</taxon>
        <taxon>Pseudomonadati</taxon>
        <taxon>Pseudomonadota</taxon>
        <taxon>Alphaproteobacteria</taxon>
        <taxon>Rhodospirillales</taxon>
        <taxon>Kiloniellaceae</taxon>
        <taxon>Aestuariispira</taxon>
    </lineage>
</organism>
<keyword evidence="2" id="KW-0413">Isomerase</keyword>
<dbReference type="EMBL" id="QRDW01000008">
    <property type="protein sequence ID" value="RED48057.1"/>
    <property type="molecule type" value="Genomic_DNA"/>
</dbReference>
<dbReference type="AlphaFoldDB" id="A0A3D9HEZ8"/>
<protein>
    <submittedName>
        <fullName evidence="2">Phosphoheptose isomerase</fullName>
    </submittedName>
</protein>
<dbReference type="GO" id="GO:0097367">
    <property type="term" value="F:carbohydrate derivative binding"/>
    <property type="evidence" value="ECO:0007669"/>
    <property type="project" value="InterPro"/>
</dbReference>
<dbReference type="GO" id="GO:1901135">
    <property type="term" value="P:carbohydrate derivative metabolic process"/>
    <property type="evidence" value="ECO:0007669"/>
    <property type="project" value="InterPro"/>
</dbReference>
<dbReference type="Proteomes" id="UP000256845">
    <property type="component" value="Unassembled WGS sequence"/>
</dbReference>
<dbReference type="GO" id="GO:0016853">
    <property type="term" value="F:isomerase activity"/>
    <property type="evidence" value="ECO:0007669"/>
    <property type="project" value="UniProtKB-KW"/>
</dbReference>
<dbReference type="CDD" id="cd05006">
    <property type="entry name" value="SIS_GmhA"/>
    <property type="match status" value="1"/>
</dbReference>
<dbReference type="PANTHER" id="PTHR30390">
    <property type="entry name" value="SEDOHEPTULOSE 7-PHOSPHATE ISOMERASE / DNAA INITIATOR-ASSOCIATING FACTOR FOR REPLICATION INITIATION"/>
    <property type="match status" value="1"/>
</dbReference>
<dbReference type="SUPFAM" id="SSF53697">
    <property type="entry name" value="SIS domain"/>
    <property type="match status" value="1"/>
</dbReference>
<proteinExistence type="predicted"/>
<evidence type="ECO:0000313" key="2">
    <source>
        <dbReference type="EMBL" id="RED48057.1"/>
    </source>
</evidence>
<comment type="caution">
    <text evidence="2">The sequence shown here is derived from an EMBL/GenBank/DDBJ whole genome shotgun (WGS) entry which is preliminary data.</text>
</comment>
<dbReference type="PANTHER" id="PTHR30390:SF6">
    <property type="entry name" value="DNAA INITIATOR-ASSOCIATING PROTEIN DIAA"/>
    <property type="match status" value="1"/>
</dbReference>
<reference evidence="2 3" key="1">
    <citation type="submission" date="2018-07" db="EMBL/GenBank/DDBJ databases">
        <title>Genomic Encyclopedia of Type Strains, Phase III (KMG-III): the genomes of soil and plant-associated and newly described type strains.</title>
        <authorList>
            <person name="Whitman W."/>
        </authorList>
    </citation>
    <scope>NUCLEOTIDE SEQUENCE [LARGE SCALE GENOMIC DNA]</scope>
    <source>
        <strain evidence="2 3">CECT 8488</strain>
    </source>
</reference>
<dbReference type="InterPro" id="IPR050099">
    <property type="entry name" value="SIS_GmhA/DiaA_subfam"/>
</dbReference>
<evidence type="ECO:0000259" key="1">
    <source>
        <dbReference type="PROSITE" id="PS51464"/>
    </source>
</evidence>
<feature type="domain" description="SIS" evidence="1">
    <location>
        <begin position="37"/>
        <end position="196"/>
    </location>
</feature>
<name>A0A3D9HEZ8_9PROT</name>
<dbReference type="OrthoDB" id="9810929at2"/>